<comment type="similarity">
    <text evidence="1">Belongs to the NmrA-type oxidoreductase family.</text>
</comment>
<dbReference type="AlphaFoldDB" id="A0A382L8Z4"/>
<proteinExistence type="inferred from homology"/>
<organism evidence="4">
    <name type="scientific">marine metagenome</name>
    <dbReference type="NCBI Taxonomy" id="408172"/>
    <lineage>
        <taxon>unclassified sequences</taxon>
        <taxon>metagenomes</taxon>
        <taxon>ecological metagenomes</taxon>
    </lineage>
</organism>
<reference evidence="4" key="1">
    <citation type="submission" date="2018-05" db="EMBL/GenBank/DDBJ databases">
        <authorList>
            <person name="Lanie J.A."/>
            <person name="Ng W.-L."/>
            <person name="Kazmierczak K.M."/>
            <person name="Andrzejewski T.M."/>
            <person name="Davidsen T.M."/>
            <person name="Wayne K.J."/>
            <person name="Tettelin H."/>
            <person name="Glass J.I."/>
            <person name="Rusch D."/>
            <person name="Podicherti R."/>
            <person name="Tsui H.-C.T."/>
            <person name="Winkler M.E."/>
        </authorList>
    </citation>
    <scope>NUCLEOTIDE SEQUENCE</scope>
</reference>
<evidence type="ECO:0000259" key="3">
    <source>
        <dbReference type="Pfam" id="PF05368"/>
    </source>
</evidence>
<evidence type="ECO:0000256" key="1">
    <source>
        <dbReference type="ARBA" id="ARBA00006328"/>
    </source>
</evidence>
<dbReference type="PANTHER" id="PTHR42748">
    <property type="entry name" value="NITROGEN METABOLITE REPRESSION PROTEIN NMRA FAMILY MEMBER"/>
    <property type="match status" value="1"/>
</dbReference>
<sequence>MVDYFNASKKNPTLCEELGETIIDSIVRAKVEHLVWCSVGWARNAPKTVTHFHALEKVSTMVKNSGIASYSIIEPAAYFENIDDPANWNPLKLGRVKFLTEASLKWCSTYDIGRVAAKHFSDPNQFNGMTTELATWEGSVHDLASAMEEVT</sequence>
<name>A0A382L8Z4_9ZZZZ</name>
<dbReference type="SUPFAM" id="SSF51735">
    <property type="entry name" value="NAD(P)-binding Rossmann-fold domains"/>
    <property type="match status" value="1"/>
</dbReference>
<dbReference type="Pfam" id="PF05368">
    <property type="entry name" value="NmrA"/>
    <property type="match status" value="1"/>
</dbReference>
<evidence type="ECO:0000313" key="4">
    <source>
        <dbReference type="EMBL" id="SVC33364.1"/>
    </source>
</evidence>
<dbReference type="InterPro" id="IPR008030">
    <property type="entry name" value="NmrA-like"/>
</dbReference>
<protein>
    <recommendedName>
        <fullName evidence="3">NmrA-like domain-containing protein</fullName>
    </recommendedName>
</protein>
<feature type="domain" description="NmrA-like" evidence="3">
    <location>
        <begin position="17"/>
        <end position="150"/>
    </location>
</feature>
<dbReference type="InterPro" id="IPR036291">
    <property type="entry name" value="NAD(P)-bd_dom_sf"/>
</dbReference>
<dbReference type="PANTHER" id="PTHR42748:SF7">
    <property type="entry name" value="NMRA LIKE REDOX SENSOR 1-RELATED"/>
    <property type="match status" value="1"/>
</dbReference>
<dbReference type="Gene3D" id="3.40.50.720">
    <property type="entry name" value="NAD(P)-binding Rossmann-like Domain"/>
    <property type="match status" value="1"/>
</dbReference>
<dbReference type="EMBL" id="UINC01085629">
    <property type="protein sequence ID" value="SVC33364.1"/>
    <property type="molecule type" value="Genomic_DNA"/>
</dbReference>
<accession>A0A382L8Z4</accession>
<gene>
    <name evidence="4" type="ORF">METZ01_LOCUS286218</name>
</gene>
<keyword evidence="2" id="KW-0521">NADP</keyword>
<dbReference type="InterPro" id="IPR051164">
    <property type="entry name" value="NmrA-like_oxidored"/>
</dbReference>
<feature type="non-terminal residue" evidence="4">
    <location>
        <position position="151"/>
    </location>
</feature>
<evidence type="ECO:0000256" key="2">
    <source>
        <dbReference type="ARBA" id="ARBA00022857"/>
    </source>
</evidence>